<gene>
    <name evidence="2" type="ORF">O3P69_011893</name>
</gene>
<accession>A0AAW0SBA1</accession>
<evidence type="ECO:0000259" key="1">
    <source>
        <dbReference type="Pfam" id="PF16087"/>
    </source>
</evidence>
<dbReference type="Pfam" id="PF16087">
    <property type="entry name" value="DUF4817"/>
    <property type="match status" value="1"/>
</dbReference>
<name>A0AAW0SBA1_SCYPA</name>
<evidence type="ECO:0000313" key="2">
    <source>
        <dbReference type="EMBL" id="KAK8372042.1"/>
    </source>
</evidence>
<organism evidence="2 3">
    <name type="scientific">Scylla paramamosain</name>
    <name type="common">Mud crab</name>
    <dbReference type="NCBI Taxonomy" id="85552"/>
    <lineage>
        <taxon>Eukaryota</taxon>
        <taxon>Metazoa</taxon>
        <taxon>Ecdysozoa</taxon>
        <taxon>Arthropoda</taxon>
        <taxon>Crustacea</taxon>
        <taxon>Multicrustacea</taxon>
        <taxon>Malacostraca</taxon>
        <taxon>Eumalacostraca</taxon>
        <taxon>Eucarida</taxon>
        <taxon>Decapoda</taxon>
        <taxon>Pleocyemata</taxon>
        <taxon>Brachyura</taxon>
        <taxon>Eubrachyura</taxon>
        <taxon>Portunoidea</taxon>
        <taxon>Portunidae</taxon>
        <taxon>Portuninae</taxon>
        <taxon>Scylla</taxon>
    </lineage>
</organism>
<keyword evidence="3" id="KW-1185">Reference proteome</keyword>
<dbReference type="EMBL" id="JARAKH010006375">
    <property type="protein sequence ID" value="KAK8372042.1"/>
    <property type="molecule type" value="Genomic_DNA"/>
</dbReference>
<sequence length="114" mass="13453">MEQAVRYSVQERIKIVEVYFATKSVVQTQRQFRRDFPGRNAPTRLTIRRLLDKFRETGSVQDNTEALRRKRGVDMDTVIYQQGGATPNCSDASLEHLHRYFPEDRLISRRMDHP</sequence>
<dbReference type="Proteomes" id="UP001487740">
    <property type="component" value="Unassembled WGS sequence"/>
</dbReference>
<reference evidence="2 3" key="1">
    <citation type="submission" date="2023-03" db="EMBL/GenBank/DDBJ databases">
        <title>High-quality genome of Scylla paramamosain provides insights in environmental adaptation.</title>
        <authorList>
            <person name="Zhang L."/>
        </authorList>
    </citation>
    <scope>NUCLEOTIDE SEQUENCE [LARGE SCALE GENOMIC DNA]</scope>
    <source>
        <strain evidence="2">LZ_2023a</strain>
        <tissue evidence="2">Muscle</tissue>
    </source>
</reference>
<proteinExistence type="predicted"/>
<dbReference type="AlphaFoldDB" id="A0AAW0SBA1"/>
<feature type="domain" description="DUF4817" evidence="1">
    <location>
        <begin position="8"/>
        <end position="61"/>
    </location>
</feature>
<dbReference type="InterPro" id="IPR032135">
    <property type="entry name" value="DUF4817"/>
</dbReference>
<evidence type="ECO:0000313" key="3">
    <source>
        <dbReference type="Proteomes" id="UP001487740"/>
    </source>
</evidence>
<protein>
    <recommendedName>
        <fullName evidence="1">DUF4817 domain-containing protein</fullName>
    </recommendedName>
</protein>
<comment type="caution">
    <text evidence="2">The sequence shown here is derived from an EMBL/GenBank/DDBJ whole genome shotgun (WGS) entry which is preliminary data.</text>
</comment>